<sequence>MTQAFFRRFLIAALFATGLSACAATSPSASLSSSSTETTMTKPDSPLRNTYWKLVTLNGKPVTTADRQREAHIVFSSQDNRISGSSGCNRMIGGFEDNADQLTFKGLGGTRMACQHGMELESQFMQTLLKVARYRIHGEHMDLLDTQGAIVAGFDAVALQ</sequence>
<evidence type="ECO:0000256" key="1">
    <source>
        <dbReference type="SAM" id="SignalP"/>
    </source>
</evidence>
<proteinExistence type="predicted"/>
<comment type="caution">
    <text evidence="3">The sequence shown here is derived from an EMBL/GenBank/DDBJ whole genome shotgun (WGS) entry which is preliminary data.</text>
</comment>
<dbReference type="eggNOG" id="COG3187">
    <property type="taxonomic scope" value="Bacteria"/>
</dbReference>
<keyword evidence="1" id="KW-0732">Signal</keyword>
<dbReference type="HOGENOM" id="CLU_075808_0_1_4"/>
<feature type="domain" description="DUF306" evidence="2">
    <location>
        <begin position="45"/>
        <end position="150"/>
    </location>
</feature>
<dbReference type="InterPro" id="IPR053147">
    <property type="entry name" value="Hsp_HslJ-like"/>
</dbReference>
<protein>
    <submittedName>
        <fullName evidence="3">Heat-shock protein</fullName>
    </submittedName>
</protein>
<dbReference type="InterPro" id="IPR038670">
    <property type="entry name" value="HslJ-like_sf"/>
</dbReference>
<dbReference type="RefSeq" id="WP_024003713.1">
    <property type="nucleotide sequence ID" value="NZ_KI650979.1"/>
</dbReference>
<dbReference type="PATRIC" id="fig|1424334.3.peg.650"/>
<dbReference type="Gene3D" id="2.40.128.270">
    <property type="match status" value="1"/>
</dbReference>
<dbReference type="AlphaFoldDB" id="V8QW82"/>
<keyword evidence="4" id="KW-1185">Reference proteome</keyword>
<reference evidence="3 4" key="1">
    <citation type="journal article" date="2014" name="Genome Announc.">
        <title>Draft Genome Sequence of Advenella kashmirensis Strain W13003, a Polycyclic Aromatic Hydrocarbon-Degrading Bacterium.</title>
        <authorList>
            <person name="Wang X."/>
            <person name="Jin D."/>
            <person name="Zhou L."/>
            <person name="Wu L."/>
            <person name="An W."/>
            <person name="Zhao L."/>
        </authorList>
    </citation>
    <scope>NUCLEOTIDE SEQUENCE [LARGE SCALE GENOMIC DNA]</scope>
    <source>
        <strain evidence="3 4">W13003</strain>
    </source>
</reference>
<evidence type="ECO:0000259" key="2">
    <source>
        <dbReference type="Pfam" id="PF03724"/>
    </source>
</evidence>
<dbReference type="PANTHER" id="PTHR35535">
    <property type="entry name" value="HEAT SHOCK PROTEIN HSLJ"/>
    <property type="match status" value="1"/>
</dbReference>
<evidence type="ECO:0000313" key="3">
    <source>
        <dbReference type="EMBL" id="ETF04196.1"/>
    </source>
</evidence>
<organism evidence="3 4">
    <name type="scientific">Advenella kashmirensis W13003</name>
    <dbReference type="NCBI Taxonomy" id="1424334"/>
    <lineage>
        <taxon>Bacteria</taxon>
        <taxon>Pseudomonadati</taxon>
        <taxon>Pseudomonadota</taxon>
        <taxon>Betaproteobacteria</taxon>
        <taxon>Burkholderiales</taxon>
        <taxon>Alcaligenaceae</taxon>
    </lineage>
</organism>
<dbReference type="Pfam" id="PF03724">
    <property type="entry name" value="META"/>
    <property type="match status" value="1"/>
</dbReference>
<name>V8QW82_9BURK</name>
<evidence type="ECO:0000313" key="4">
    <source>
        <dbReference type="Proteomes" id="UP000018733"/>
    </source>
</evidence>
<dbReference type="Proteomes" id="UP000018733">
    <property type="component" value="Unassembled WGS sequence"/>
</dbReference>
<feature type="chain" id="PRO_5004771795" evidence="1">
    <location>
        <begin position="24"/>
        <end position="160"/>
    </location>
</feature>
<dbReference type="InterPro" id="IPR005184">
    <property type="entry name" value="DUF306_Meta_HslJ"/>
</dbReference>
<gene>
    <name evidence="3" type="ORF">W822_03230</name>
</gene>
<accession>V8QW82</accession>
<dbReference type="PANTHER" id="PTHR35535:SF1">
    <property type="entry name" value="HEAT SHOCK PROTEIN HSLJ"/>
    <property type="match status" value="1"/>
</dbReference>
<dbReference type="EMBL" id="AYXT01000001">
    <property type="protein sequence ID" value="ETF04196.1"/>
    <property type="molecule type" value="Genomic_DNA"/>
</dbReference>
<dbReference type="PROSITE" id="PS51257">
    <property type="entry name" value="PROKAR_LIPOPROTEIN"/>
    <property type="match status" value="1"/>
</dbReference>
<dbReference type="STRING" id="1424334.W822_03230"/>
<feature type="signal peptide" evidence="1">
    <location>
        <begin position="1"/>
        <end position="23"/>
    </location>
</feature>